<accession>A0ABP9RVD8</accession>
<name>A0ABP9RVD8_9GAMM</name>
<comment type="caution">
    <text evidence="2">The sequence shown here is derived from an EMBL/GenBank/DDBJ whole genome shotgun (WGS) entry which is preliminary data.</text>
</comment>
<evidence type="ECO:0000313" key="2">
    <source>
        <dbReference type="EMBL" id="GAA5186964.1"/>
    </source>
</evidence>
<proteinExistence type="predicted"/>
<keyword evidence="3" id="KW-1185">Reference proteome</keyword>
<evidence type="ECO:0000313" key="3">
    <source>
        <dbReference type="Proteomes" id="UP001501600"/>
    </source>
</evidence>
<evidence type="ECO:0000256" key="1">
    <source>
        <dbReference type="SAM" id="SignalP"/>
    </source>
</evidence>
<reference evidence="3" key="1">
    <citation type="journal article" date="2019" name="Int. J. Syst. Evol. Microbiol.">
        <title>The Global Catalogue of Microorganisms (GCM) 10K type strain sequencing project: providing services to taxonomists for standard genome sequencing and annotation.</title>
        <authorList>
            <consortium name="The Broad Institute Genomics Platform"/>
            <consortium name="The Broad Institute Genome Sequencing Center for Infectious Disease"/>
            <person name="Wu L."/>
            <person name="Ma J."/>
        </authorList>
    </citation>
    <scope>NUCLEOTIDE SEQUENCE [LARGE SCALE GENOMIC DNA]</scope>
    <source>
        <strain evidence="3">JCM 18720</strain>
    </source>
</reference>
<gene>
    <name evidence="2" type="ORF">GCM10025772_03590</name>
</gene>
<organism evidence="2 3">
    <name type="scientific">Ferrimonas gelatinilytica</name>
    <dbReference type="NCBI Taxonomy" id="1255257"/>
    <lineage>
        <taxon>Bacteria</taxon>
        <taxon>Pseudomonadati</taxon>
        <taxon>Pseudomonadota</taxon>
        <taxon>Gammaproteobacteria</taxon>
        <taxon>Alteromonadales</taxon>
        <taxon>Ferrimonadaceae</taxon>
        <taxon>Ferrimonas</taxon>
    </lineage>
</organism>
<keyword evidence="1" id="KW-0732">Signal</keyword>
<dbReference type="SUPFAM" id="SSF48452">
    <property type="entry name" value="TPR-like"/>
    <property type="match status" value="1"/>
</dbReference>
<evidence type="ECO:0008006" key="4">
    <source>
        <dbReference type="Google" id="ProtNLM"/>
    </source>
</evidence>
<feature type="chain" id="PRO_5046301663" description="MalT-like TPR region domain-containing protein" evidence="1">
    <location>
        <begin position="21"/>
        <end position="589"/>
    </location>
</feature>
<dbReference type="InterPro" id="IPR011990">
    <property type="entry name" value="TPR-like_helical_dom_sf"/>
</dbReference>
<protein>
    <recommendedName>
        <fullName evidence="4">MalT-like TPR region domain-containing protein</fullName>
    </recommendedName>
</protein>
<feature type="signal peptide" evidence="1">
    <location>
        <begin position="1"/>
        <end position="20"/>
    </location>
</feature>
<dbReference type="Proteomes" id="UP001501600">
    <property type="component" value="Unassembled WGS sequence"/>
</dbReference>
<dbReference type="Gene3D" id="1.25.40.10">
    <property type="entry name" value="Tetratricopeptide repeat domain"/>
    <property type="match status" value="1"/>
</dbReference>
<sequence length="589" mass="66392">MAAKIWMSFAALMLSLNALAETSVPSLAPVADALEINDLEKAERLKSELQPYLAQAPKPWQMRWHILGCQFKQMMSDRSALAFHTEQLHTLLGSSPERSHPATGYLHLCRARLAVMDKALPSAHEHVSKAISAAQGERDNNLAIMALVMRANMQSNRAEYSSALEDLSQAMLLAEQPQPARYLSLHPAMLDFSLARTFFYLENFTRADEAMLDALDKATGAPQMTWFIRFNYASVLQRQGRIAESQQQLDQLSNTIPHFAAPDEGYIRYFRAINAFGLARYTEALDFAQSAADTFVLSDLQPEYAQARAIQAQSLLMLGQIDAGWQLMNEVQPQLETLEDYRTLTQLQYWIADYHHQQGADELAYQALLKHLNYQQSFRDQTQQAALLKQQHELGQQMDQHRKSLALTAEAHYQNQQSLMLWQSLASIFGALLLSSLALKFWPRKNSSTAPAPPQTAAEALKARIQQAKHEESPLAVILIRVPGSKDSELRQQLCQDLRDQDSHLQLTPSDHLLLLASASDGELSWRLAALPRQLSGLGMEQFAFGKTRVHSFDSVESLMARLEYDLLSHQSDSDKALSLEQPRLRRIQ</sequence>
<dbReference type="EMBL" id="BAABLF010000004">
    <property type="protein sequence ID" value="GAA5186964.1"/>
    <property type="molecule type" value="Genomic_DNA"/>
</dbReference>
<dbReference type="RefSeq" id="WP_345315324.1">
    <property type="nucleotide sequence ID" value="NZ_BAABLF010000004.1"/>
</dbReference>